<keyword evidence="5" id="KW-1185">Reference proteome</keyword>
<feature type="compositionally biased region" description="Polar residues" evidence="1">
    <location>
        <begin position="778"/>
        <end position="790"/>
    </location>
</feature>
<dbReference type="Gramene" id="Kaladp0061s0003.1.v1.1">
    <property type="protein sequence ID" value="Kaladp0061s0003.1.v1.1"/>
    <property type="gene ID" value="Kaladp0061s0003.v1.1"/>
</dbReference>
<protein>
    <recommendedName>
        <fullName evidence="6">Protein FAR1-RELATED SEQUENCE</fullName>
    </recommendedName>
</protein>
<dbReference type="InterPro" id="IPR018289">
    <property type="entry name" value="MULE_transposase_dom"/>
</dbReference>
<dbReference type="Pfam" id="PF10551">
    <property type="entry name" value="MULE"/>
    <property type="match status" value="1"/>
</dbReference>
<feature type="domain" description="FAR1" evidence="2">
    <location>
        <begin position="115"/>
        <end position="200"/>
    </location>
</feature>
<dbReference type="InterPro" id="IPR004330">
    <property type="entry name" value="FAR1_DNA_bnd_dom"/>
</dbReference>
<sequence>MDVTRFNIQGSSFYYMPIEDCRLTCANTLSLFRIQRCERSYQQLRKSMYKIKTNPNPQKLISQHLQHSMLELDTRFKNNELHDRWRKQVRAKFFEAKNSELIGLVVESEEDAYALYNDYARRIGFSIRRAKQRYRRGESSLTMRQFVCSKEGTKNAKKESKRSYSRNITRTGCQAFIQFSIDQEGRYTVQRHEMEHTHDFSDIRQRHLMRSQRSISDEQIELLKSFRKCGIKLSDAIRFLKCQFGGSPNIGFINIDAYNALANPDCKTFNGSDAKNLIEIFKERQENEDDFFYNFDLDEDGRLCGFFWRDGIMKKDYNLFGDLVVHDTTYRTNKYDMVCGPFVGMNQHTNNVMFGCGFIINERVESFVWLFQSFLKSMGDKAPITIMTDESAAMAAGIKKVFPTSKHRLCIWHIIKNSKERIISLRKKDGFIHLFNHLLKGCDSEAEFNFYWQRMITVYNCADNPLIIKFYKTKEKWCGAFCKDFFSGGILSSQRSETTNKSVSRRLNKLSGLCEFYYTFCDVVSEWRSNEMKFNYSNSNGIPEMVVSNSNLLRHARDVYTRNIYKIFEDRFLDGISCTQMILPSEPNVFCYNVWREGIDMFRHYIRFSAETLLRIPDAYILKRWRKDIRKDCQESDQSLCTASGSSFWRIDMVQKFSSLISYCESSNERKKICEGLLKRGRDLAGYQCISEQGYGGMNSDNIEIRNPAGSRVVGERNVRKKSIRENKTNIARGNYKKSAKEAILKGKMVFQHSVEENVISMVGSGFFGHPLSGGSNLVRNSSDSENTVTAHLDLNK</sequence>
<evidence type="ECO:0000259" key="3">
    <source>
        <dbReference type="Pfam" id="PF10551"/>
    </source>
</evidence>
<reference evidence="4" key="1">
    <citation type="submission" date="2021-01" db="UniProtKB">
        <authorList>
            <consortium name="EnsemblPlants"/>
        </authorList>
    </citation>
    <scope>IDENTIFICATION</scope>
</reference>
<dbReference type="AlphaFoldDB" id="A0A7N0UD61"/>
<accession>A0A7N0UD61</accession>
<evidence type="ECO:0008006" key="6">
    <source>
        <dbReference type="Google" id="ProtNLM"/>
    </source>
</evidence>
<dbReference type="OMA" id="AMANDIM"/>
<dbReference type="Proteomes" id="UP000594263">
    <property type="component" value="Unplaced"/>
</dbReference>
<dbReference type="Pfam" id="PF03101">
    <property type="entry name" value="FAR1"/>
    <property type="match status" value="1"/>
</dbReference>
<name>A0A7N0UD61_KALFE</name>
<evidence type="ECO:0000313" key="4">
    <source>
        <dbReference type="EnsemblPlants" id="Kaladp0061s0003.1.v1.1"/>
    </source>
</evidence>
<dbReference type="PANTHER" id="PTHR47718:SF17">
    <property type="entry name" value="PROTEIN FAR1-RELATED SEQUENCE 5-LIKE"/>
    <property type="match status" value="1"/>
</dbReference>
<evidence type="ECO:0000256" key="1">
    <source>
        <dbReference type="SAM" id="MobiDB-lite"/>
    </source>
</evidence>
<organism evidence="4 5">
    <name type="scientific">Kalanchoe fedtschenkoi</name>
    <name type="common">Lavender scallops</name>
    <name type="synonym">South American air plant</name>
    <dbReference type="NCBI Taxonomy" id="63787"/>
    <lineage>
        <taxon>Eukaryota</taxon>
        <taxon>Viridiplantae</taxon>
        <taxon>Streptophyta</taxon>
        <taxon>Embryophyta</taxon>
        <taxon>Tracheophyta</taxon>
        <taxon>Spermatophyta</taxon>
        <taxon>Magnoliopsida</taxon>
        <taxon>eudicotyledons</taxon>
        <taxon>Gunneridae</taxon>
        <taxon>Pentapetalae</taxon>
        <taxon>Saxifragales</taxon>
        <taxon>Crassulaceae</taxon>
        <taxon>Kalanchoe</taxon>
    </lineage>
</organism>
<feature type="region of interest" description="Disordered" evidence="1">
    <location>
        <begin position="778"/>
        <end position="797"/>
    </location>
</feature>
<dbReference type="EnsemblPlants" id="Kaladp0061s0003.1.v1.1">
    <property type="protein sequence ID" value="Kaladp0061s0003.1.v1.1"/>
    <property type="gene ID" value="Kaladp0061s0003.v1.1"/>
</dbReference>
<feature type="domain" description="MULE transposase" evidence="3">
    <location>
        <begin position="324"/>
        <end position="417"/>
    </location>
</feature>
<proteinExistence type="predicted"/>
<dbReference type="PANTHER" id="PTHR47718">
    <property type="entry name" value="OS01G0519700 PROTEIN"/>
    <property type="match status" value="1"/>
</dbReference>
<evidence type="ECO:0000313" key="5">
    <source>
        <dbReference type="Proteomes" id="UP000594263"/>
    </source>
</evidence>
<evidence type="ECO:0000259" key="2">
    <source>
        <dbReference type="Pfam" id="PF03101"/>
    </source>
</evidence>